<evidence type="ECO:0000313" key="2">
    <source>
        <dbReference type="EMBL" id="KAK9867304.1"/>
    </source>
</evidence>
<protein>
    <submittedName>
        <fullName evidence="2">Uncharacterized protein</fullName>
    </submittedName>
</protein>
<dbReference type="AlphaFoldDB" id="A0AAW1TCR8"/>
<dbReference type="Proteomes" id="UP001485043">
    <property type="component" value="Unassembled WGS sequence"/>
</dbReference>
<feature type="region of interest" description="Disordered" evidence="1">
    <location>
        <begin position="1"/>
        <end position="23"/>
    </location>
</feature>
<comment type="caution">
    <text evidence="2">The sequence shown here is derived from an EMBL/GenBank/DDBJ whole genome shotgun (WGS) entry which is preliminary data.</text>
</comment>
<gene>
    <name evidence="2" type="ORF">WJX84_001053</name>
</gene>
<name>A0AAW1TCR8_9CHLO</name>
<sequence>MLVNTSSQRKRSSGSFSYNTRREARPQAAAGLLLWKSNNCGHRIHTLTQANTTLSRCQCRPAFIASTSISNAAMPGTRLDLMRSVTS</sequence>
<proteinExistence type="predicted"/>
<dbReference type="EMBL" id="JALJOV010000095">
    <property type="protein sequence ID" value="KAK9867304.1"/>
    <property type="molecule type" value="Genomic_DNA"/>
</dbReference>
<keyword evidence="3" id="KW-1185">Reference proteome</keyword>
<accession>A0AAW1TCR8</accession>
<evidence type="ECO:0000313" key="3">
    <source>
        <dbReference type="Proteomes" id="UP001485043"/>
    </source>
</evidence>
<organism evidence="2 3">
    <name type="scientific">Apatococcus fuscideae</name>
    <dbReference type="NCBI Taxonomy" id="2026836"/>
    <lineage>
        <taxon>Eukaryota</taxon>
        <taxon>Viridiplantae</taxon>
        <taxon>Chlorophyta</taxon>
        <taxon>core chlorophytes</taxon>
        <taxon>Trebouxiophyceae</taxon>
        <taxon>Chlorellales</taxon>
        <taxon>Chlorellaceae</taxon>
        <taxon>Apatococcus</taxon>
    </lineage>
</organism>
<evidence type="ECO:0000256" key="1">
    <source>
        <dbReference type="SAM" id="MobiDB-lite"/>
    </source>
</evidence>
<reference evidence="2 3" key="1">
    <citation type="journal article" date="2024" name="Nat. Commun.">
        <title>Phylogenomics reveals the evolutionary origins of lichenization in chlorophyte algae.</title>
        <authorList>
            <person name="Puginier C."/>
            <person name="Libourel C."/>
            <person name="Otte J."/>
            <person name="Skaloud P."/>
            <person name="Haon M."/>
            <person name="Grisel S."/>
            <person name="Petersen M."/>
            <person name="Berrin J.G."/>
            <person name="Delaux P.M."/>
            <person name="Dal Grande F."/>
            <person name="Keller J."/>
        </authorList>
    </citation>
    <scope>NUCLEOTIDE SEQUENCE [LARGE SCALE GENOMIC DNA]</scope>
    <source>
        <strain evidence="2 3">SAG 2523</strain>
    </source>
</reference>